<dbReference type="InterPro" id="IPR016179">
    <property type="entry name" value="Insulin-like"/>
</dbReference>
<dbReference type="InterPro" id="IPR036438">
    <property type="entry name" value="Insulin-like_sf"/>
</dbReference>
<dbReference type="AlphaFoldDB" id="A0A5E4QDS5"/>
<keyword evidence="10" id="KW-1185">Reference proteome</keyword>
<dbReference type="InterPro" id="IPR022352">
    <property type="entry name" value="Ins/IGF/rlx"/>
</dbReference>
<dbReference type="GO" id="GO:0005576">
    <property type="term" value="C:extracellular region"/>
    <property type="evidence" value="ECO:0007669"/>
    <property type="project" value="UniProtKB-SubCell"/>
</dbReference>
<keyword evidence="4 7" id="KW-0732">Signal</keyword>
<keyword evidence="3" id="KW-0165">Cleavage on pair of basic residues</keyword>
<dbReference type="CDD" id="cd04366">
    <property type="entry name" value="IlGF_insulin_bombyxin_like"/>
    <property type="match status" value="1"/>
</dbReference>
<dbReference type="GO" id="GO:0005179">
    <property type="term" value="F:hormone activity"/>
    <property type="evidence" value="ECO:0007669"/>
    <property type="project" value="InterPro"/>
</dbReference>
<reference evidence="9 10" key="1">
    <citation type="submission" date="2017-07" db="EMBL/GenBank/DDBJ databases">
        <authorList>
            <person name="Talla V."/>
            <person name="Backstrom N."/>
        </authorList>
    </citation>
    <scope>NUCLEOTIDE SEQUENCE [LARGE SCALE GENOMIC DNA]</scope>
</reference>
<dbReference type="PANTHER" id="PTHR13647">
    <property type="entry name" value="INSULIN-LIKE PEPTIDE 2-RELATED"/>
    <property type="match status" value="1"/>
</dbReference>
<dbReference type="Gene3D" id="1.10.100.10">
    <property type="entry name" value="Insulin-like"/>
    <property type="match status" value="1"/>
</dbReference>
<dbReference type="Proteomes" id="UP000324832">
    <property type="component" value="Unassembled WGS sequence"/>
</dbReference>
<feature type="signal peptide" evidence="7">
    <location>
        <begin position="1"/>
        <end position="20"/>
    </location>
</feature>
<gene>
    <name evidence="9" type="ORF">LSINAPIS_LOCUS7948</name>
</gene>
<dbReference type="PROSITE" id="PS00262">
    <property type="entry name" value="INSULIN"/>
    <property type="match status" value="1"/>
</dbReference>
<evidence type="ECO:0000313" key="9">
    <source>
        <dbReference type="EMBL" id="VVC96443.1"/>
    </source>
</evidence>
<organism evidence="9 10">
    <name type="scientific">Leptidea sinapis</name>
    <dbReference type="NCBI Taxonomy" id="189913"/>
    <lineage>
        <taxon>Eukaryota</taxon>
        <taxon>Metazoa</taxon>
        <taxon>Ecdysozoa</taxon>
        <taxon>Arthropoda</taxon>
        <taxon>Hexapoda</taxon>
        <taxon>Insecta</taxon>
        <taxon>Pterygota</taxon>
        <taxon>Neoptera</taxon>
        <taxon>Endopterygota</taxon>
        <taxon>Lepidoptera</taxon>
        <taxon>Glossata</taxon>
        <taxon>Ditrysia</taxon>
        <taxon>Papilionoidea</taxon>
        <taxon>Pieridae</taxon>
        <taxon>Dismorphiinae</taxon>
        <taxon>Leptidea</taxon>
    </lineage>
</organism>
<feature type="domain" description="Insulin-like" evidence="8">
    <location>
        <begin position="23"/>
        <end position="92"/>
    </location>
</feature>
<evidence type="ECO:0000313" key="10">
    <source>
        <dbReference type="Proteomes" id="UP000324832"/>
    </source>
</evidence>
<accession>A0A5E4QDS5</accession>
<evidence type="ECO:0000256" key="2">
    <source>
        <dbReference type="ARBA" id="ARBA00011207"/>
    </source>
</evidence>
<keyword evidence="5" id="KW-1015">Disulfide bond</keyword>
<dbReference type="Pfam" id="PF00049">
    <property type="entry name" value="Insulin"/>
    <property type="match status" value="1"/>
</dbReference>
<protein>
    <recommendedName>
        <fullName evidence="8">Insulin-like domain-containing protein</fullName>
    </recommendedName>
</protein>
<dbReference type="EMBL" id="FZQP02002736">
    <property type="protein sequence ID" value="VVC96443.1"/>
    <property type="molecule type" value="Genomic_DNA"/>
</dbReference>
<dbReference type="PIRSF" id="PIRSF018431">
    <property type="entry name" value="Molluscan_insulin_rel_peptide"/>
    <property type="match status" value="1"/>
</dbReference>
<evidence type="ECO:0000256" key="1">
    <source>
        <dbReference type="ARBA" id="ARBA00009034"/>
    </source>
</evidence>
<comment type="similarity">
    <text evidence="1 6">Belongs to the insulin family.</text>
</comment>
<keyword evidence="6" id="KW-0964">Secreted</keyword>
<evidence type="ECO:0000256" key="6">
    <source>
        <dbReference type="RuleBase" id="RU000406"/>
    </source>
</evidence>
<evidence type="ECO:0000256" key="4">
    <source>
        <dbReference type="ARBA" id="ARBA00022729"/>
    </source>
</evidence>
<sequence>MKLAVLVFFVVAVMVSKVAPERNVYCGRRLAMAIALLCENSPSVKRSDSMLTFAELPWIAMNTARTLGRGKRQIVTECCMKACTEDEIMSYC</sequence>
<dbReference type="SUPFAM" id="SSF56994">
    <property type="entry name" value="Insulin-like"/>
    <property type="match status" value="1"/>
</dbReference>
<comment type="subunit">
    <text evidence="2">Heterodimer of a B chain and an A chain linked by two disulfide bonds.</text>
</comment>
<feature type="chain" id="PRO_5022940227" description="Insulin-like domain-containing protein" evidence="7">
    <location>
        <begin position="21"/>
        <end position="92"/>
    </location>
</feature>
<evidence type="ECO:0000256" key="5">
    <source>
        <dbReference type="ARBA" id="ARBA00023157"/>
    </source>
</evidence>
<comment type="subcellular location">
    <subcellularLocation>
        <location evidence="6">Secreted</location>
    </subcellularLocation>
</comment>
<dbReference type="PRINTS" id="PR00276">
    <property type="entry name" value="INSULINFAMLY"/>
</dbReference>
<dbReference type="PANTHER" id="PTHR13647:SF4">
    <property type="entry name" value="INSULIN-LIKE PEPTIDE 1-RELATED"/>
    <property type="match status" value="1"/>
</dbReference>
<name>A0A5E4QDS5_9NEOP</name>
<evidence type="ECO:0000256" key="7">
    <source>
        <dbReference type="SAM" id="SignalP"/>
    </source>
</evidence>
<proteinExistence type="inferred from homology"/>
<evidence type="ECO:0000259" key="8">
    <source>
        <dbReference type="SMART" id="SM00078"/>
    </source>
</evidence>
<dbReference type="SMART" id="SM00078">
    <property type="entry name" value="IlGF"/>
    <property type="match status" value="1"/>
</dbReference>
<evidence type="ECO:0000256" key="3">
    <source>
        <dbReference type="ARBA" id="ARBA00022685"/>
    </source>
</evidence>
<dbReference type="InterPro" id="IPR022353">
    <property type="entry name" value="Insulin_CS"/>
</dbReference>